<keyword evidence="3" id="KW-1185">Reference proteome</keyword>
<name>A0ABQ4D0B3_9ACTN</name>
<evidence type="ECO:0000313" key="2">
    <source>
        <dbReference type="EMBL" id="GIF76982.1"/>
    </source>
</evidence>
<protein>
    <submittedName>
        <fullName evidence="2">Uncharacterized protein</fullName>
    </submittedName>
</protein>
<reference evidence="2 3" key="1">
    <citation type="submission" date="2021-01" db="EMBL/GenBank/DDBJ databases">
        <title>Whole genome shotgun sequence of Asanoa siamensis NBRC 107932.</title>
        <authorList>
            <person name="Komaki H."/>
            <person name="Tamura T."/>
        </authorList>
    </citation>
    <scope>NUCLEOTIDE SEQUENCE [LARGE SCALE GENOMIC DNA]</scope>
    <source>
        <strain evidence="2 3">NBRC 107932</strain>
    </source>
</reference>
<accession>A0ABQ4D0B3</accession>
<dbReference type="Proteomes" id="UP000604117">
    <property type="component" value="Unassembled WGS sequence"/>
</dbReference>
<organism evidence="2 3">
    <name type="scientific">Asanoa siamensis</name>
    <dbReference type="NCBI Taxonomy" id="926357"/>
    <lineage>
        <taxon>Bacteria</taxon>
        <taxon>Bacillati</taxon>
        <taxon>Actinomycetota</taxon>
        <taxon>Actinomycetes</taxon>
        <taxon>Micromonosporales</taxon>
        <taxon>Micromonosporaceae</taxon>
        <taxon>Asanoa</taxon>
    </lineage>
</organism>
<sequence length="488" mass="51611">MSVEELRAHFERIAGAVTPDVDPYGAVVRRAGLRRRRRLRGLGTAVAALTAVALAGPAALNAAGWDELPPANTPSGPFVGLPVHSSWTWRLINSPTRGNLAHDQSLIQDITREFAQTGDIRNGFGLLGKAPSSKVLFADEDTDSRTVIVAYYSKSEAMLVTRSSHRGASAADLVKGSGTTKPWVDPFTIVGESFGGSLRAQHWVGLAPSGCRVDTSTNGVVQPDGTVRRTWQPSPNGDYIVSEDYPPLALWRVICDGVVRFQSPAAWQGAYDDRVEAAAKAPTDVKTSWAGIDPATAATALAAHRGLSEHAGLQTSNAEVRWGGSVPGTGGEEAPAVLVGPKSGAGPVVLQVGESTALIVALGPTPQIRHYYTSKYVDRMSWTTAASTASSELIAIRIPVRQDLGAIATDNMLVVAPPTAVKVEATVNGRQVWKASPLDDGAGIFNVRYRGDVTLRALDATGAVLATAPLQDRARGNYLFGEEVIANW</sequence>
<keyword evidence="1" id="KW-0472">Membrane</keyword>
<gene>
    <name evidence="2" type="ORF">Asi02nite_65000</name>
</gene>
<dbReference type="EMBL" id="BONE01000075">
    <property type="protein sequence ID" value="GIF76982.1"/>
    <property type="molecule type" value="Genomic_DNA"/>
</dbReference>
<feature type="transmembrane region" description="Helical" evidence="1">
    <location>
        <begin position="39"/>
        <end position="60"/>
    </location>
</feature>
<proteinExistence type="predicted"/>
<comment type="caution">
    <text evidence="2">The sequence shown here is derived from an EMBL/GenBank/DDBJ whole genome shotgun (WGS) entry which is preliminary data.</text>
</comment>
<evidence type="ECO:0000256" key="1">
    <source>
        <dbReference type="SAM" id="Phobius"/>
    </source>
</evidence>
<keyword evidence="1" id="KW-1133">Transmembrane helix</keyword>
<keyword evidence="1" id="KW-0812">Transmembrane</keyword>
<evidence type="ECO:0000313" key="3">
    <source>
        <dbReference type="Proteomes" id="UP000604117"/>
    </source>
</evidence>
<dbReference type="RefSeq" id="WP_203717843.1">
    <property type="nucleotide sequence ID" value="NZ_BONE01000075.1"/>
</dbReference>